<evidence type="ECO:0000256" key="1">
    <source>
        <dbReference type="SAM" id="MobiDB-lite"/>
    </source>
</evidence>
<keyword evidence="3" id="KW-1185">Reference proteome</keyword>
<gene>
    <name evidence="2" type="ORF">J2Z20_003136</name>
</gene>
<comment type="caution">
    <text evidence="2">The sequence shown here is derived from an EMBL/GenBank/DDBJ whole genome shotgun (WGS) entry which is preliminary data.</text>
</comment>
<protein>
    <submittedName>
        <fullName evidence="2">Mg2+/Co2+ transporter CorB</fullName>
    </submittedName>
</protein>
<organism evidence="2 3">
    <name type="scientific">Paenibacillus sediminis</name>
    <dbReference type="NCBI Taxonomy" id="664909"/>
    <lineage>
        <taxon>Bacteria</taxon>
        <taxon>Bacillati</taxon>
        <taxon>Bacillota</taxon>
        <taxon>Bacilli</taxon>
        <taxon>Bacillales</taxon>
        <taxon>Paenibacillaceae</taxon>
        <taxon>Paenibacillus</taxon>
    </lineage>
</organism>
<evidence type="ECO:0000313" key="2">
    <source>
        <dbReference type="EMBL" id="MBP1938217.1"/>
    </source>
</evidence>
<sequence length="46" mass="5584">MESRRNRIEKKRLKRQERNKKRFKTAKKVVAKTDKLASKILSGLKW</sequence>
<feature type="compositionally biased region" description="Basic residues" evidence="1">
    <location>
        <begin position="7"/>
        <end position="26"/>
    </location>
</feature>
<dbReference type="Proteomes" id="UP001519273">
    <property type="component" value="Unassembled WGS sequence"/>
</dbReference>
<accession>A0ABS4H781</accession>
<dbReference type="EMBL" id="JAGGKP010000011">
    <property type="protein sequence ID" value="MBP1938217.1"/>
    <property type="molecule type" value="Genomic_DNA"/>
</dbReference>
<reference evidence="2 3" key="1">
    <citation type="submission" date="2021-03" db="EMBL/GenBank/DDBJ databases">
        <title>Genomic Encyclopedia of Type Strains, Phase IV (KMG-IV): sequencing the most valuable type-strain genomes for metagenomic binning, comparative biology and taxonomic classification.</title>
        <authorList>
            <person name="Goeker M."/>
        </authorList>
    </citation>
    <scope>NUCLEOTIDE SEQUENCE [LARGE SCALE GENOMIC DNA]</scope>
    <source>
        <strain evidence="2 3">DSM 23491</strain>
    </source>
</reference>
<dbReference type="RefSeq" id="WP_209852256.1">
    <property type="nucleotide sequence ID" value="NZ_CBCRVE010000004.1"/>
</dbReference>
<name>A0ABS4H781_9BACL</name>
<proteinExistence type="predicted"/>
<feature type="region of interest" description="Disordered" evidence="1">
    <location>
        <begin position="1"/>
        <end position="26"/>
    </location>
</feature>
<evidence type="ECO:0000313" key="3">
    <source>
        <dbReference type="Proteomes" id="UP001519273"/>
    </source>
</evidence>